<feature type="signal peptide" evidence="1">
    <location>
        <begin position="1"/>
        <end position="17"/>
    </location>
</feature>
<name>A0A5J4VE54_9EUKA</name>
<evidence type="ECO:0000313" key="2">
    <source>
        <dbReference type="EMBL" id="KAA6380742.1"/>
    </source>
</evidence>
<dbReference type="Proteomes" id="UP000324800">
    <property type="component" value="Unassembled WGS sequence"/>
</dbReference>
<keyword evidence="1" id="KW-0732">Signal</keyword>
<feature type="chain" id="PRO_5023865738" evidence="1">
    <location>
        <begin position="18"/>
        <end position="450"/>
    </location>
</feature>
<organism evidence="2 3">
    <name type="scientific">Streblomastix strix</name>
    <dbReference type="NCBI Taxonomy" id="222440"/>
    <lineage>
        <taxon>Eukaryota</taxon>
        <taxon>Metamonada</taxon>
        <taxon>Preaxostyla</taxon>
        <taxon>Oxymonadida</taxon>
        <taxon>Streblomastigidae</taxon>
        <taxon>Streblomastix</taxon>
    </lineage>
</organism>
<evidence type="ECO:0000256" key="1">
    <source>
        <dbReference type="SAM" id="SignalP"/>
    </source>
</evidence>
<comment type="caution">
    <text evidence="2">The sequence shown here is derived from an EMBL/GenBank/DDBJ whole genome shotgun (WGS) entry which is preliminary data.</text>
</comment>
<dbReference type="SUPFAM" id="SSF51126">
    <property type="entry name" value="Pectin lyase-like"/>
    <property type="match status" value="1"/>
</dbReference>
<sequence>MIVAILLLVLLNLNVRCQNVRNYSNKSESNEVVDYYVSENGYDYIFCGLMQNPCSTLVVLLEMIRNGEYYIHVYEGTYLLPLSIFTYYHENKQNPNIDIIAEEKAQINITGQQNPIGKIQLSFSKFSIDFADLYFQIDEDGSLLKFTDCILFRNGGKQAVNAYSLAVVNYGSLILENLNIHGNNLEGNEPLIQATSPKLIHFTSLTVTNLSLVSGNTAPLLLSVTELPQESKIVISDIHAKQNTVGNQAETGIIFIHASSPMNNEDSSTQPILLVENSEITQNTLAPIQDACSIQLEGLNPQQILIKNSTIINRSPTNNNKQYEFKIVLPSDSILQDLINQFQTVDFGFTINPVAVKLLPNEQFNALVLPLSDEYANITVKSNGQESCTSYVANYYQDVKSVGCAVIIIRAQDNLGLFRGIQRLISITGNLTENDLHTDGLTVSFKGTNA</sequence>
<accession>A0A5J4VE54</accession>
<reference evidence="2 3" key="1">
    <citation type="submission" date="2019-03" db="EMBL/GenBank/DDBJ databases">
        <title>Single cell metagenomics reveals metabolic interactions within the superorganism composed of flagellate Streblomastix strix and complex community of Bacteroidetes bacteria on its surface.</title>
        <authorList>
            <person name="Treitli S.C."/>
            <person name="Kolisko M."/>
            <person name="Husnik F."/>
            <person name="Keeling P."/>
            <person name="Hampl V."/>
        </authorList>
    </citation>
    <scope>NUCLEOTIDE SEQUENCE [LARGE SCALE GENOMIC DNA]</scope>
    <source>
        <strain evidence="2">ST1C</strain>
    </source>
</reference>
<protein>
    <submittedName>
        <fullName evidence="2">Uncharacterized protein</fullName>
    </submittedName>
</protein>
<proteinExistence type="predicted"/>
<dbReference type="AlphaFoldDB" id="A0A5J4VE54"/>
<dbReference type="EMBL" id="SNRW01007733">
    <property type="protein sequence ID" value="KAA6380742.1"/>
    <property type="molecule type" value="Genomic_DNA"/>
</dbReference>
<dbReference type="InterPro" id="IPR011050">
    <property type="entry name" value="Pectin_lyase_fold/virulence"/>
</dbReference>
<gene>
    <name evidence="2" type="ORF">EZS28_023732</name>
</gene>
<evidence type="ECO:0000313" key="3">
    <source>
        <dbReference type="Proteomes" id="UP000324800"/>
    </source>
</evidence>